<sequence>MRCSFCLSRFYFSYSTESMRSIICVDAFYYTKKNEQREEQYQAVIQKNQEVIEE</sequence>
<dbReference type="AlphaFoldDB" id="A0A654C4Q9"/>
<proteinExistence type="predicted"/>
<organism evidence="1 2">
    <name type="scientific">Bacillus mycoides</name>
    <dbReference type="NCBI Taxonomy" id="1405"/>
    <lineage>
        <taxon>Bacteria</taxon>
        <taxon>Bacillati</taxon>
        <taxon>Bacillota</taxon>
        <taxon>Bacilli</taxon>
        <taxon>Bacillales</taxon>
        <taxon>Bacillaceae</taxon>
        <taxon>Bacillus</taxon>
        <taxon>Bacillus cereus group</taxon>
    </lineage>
</organism>
<name>A0A654C4Q9_BACMY</name>
<accession>A0A654C4Q9</accession>
<reference evidence="1 2" key="1">
    <citation type="submission" date="2019-10" db="EMBL/GenBank/DDBJ databases">
        <authorList>
            <person name="Karimi E."/>
        </authorList>
    </citation>
    <scope>NUCLEOTIDE SEQUENCE [LARGE SCALE GENOMIC DNA]</scope>
    <source>
        <strain evidence="1">Bacillus sp. 71</strain>
    </source>
</reference>
<gene>
    <name evidence="1" type="ORF">BACI71_90045</name>
</gene>
<protein>
    <submittedName>
        <fullName evidence="1">BhlA holin family protein</fullName>
    </submittedName>
</protein>
<evidence type="ECO:0000313" key="2">
    <source>
        <dbReference type="Proteomes" id="UP000437562"/>
    </source>
</evidence>
<dbReference type="EMBL" id="CABWMC010000034">
    <property type="protein sequence ID" value="VXC86201.1"/>
    <property type="molecule type" value="Genomic_DNA"/>
</dbReference>
<dbReference type="Proteomes" id="UP000437562">
    <property type="component" value="Unassembled WGS sequence"/>
</dbReference>
<evidence type="ECO:0000313" key="1">
    <source>
        <dbReference type="EMBL" id="VXC86201.1"/>
    </source>
</evidence>